<name>A0A3A2ZLD7_9EURO</name>
<organism evidence="1 2">
    <name type="scientific">Aspergillus sclerotialis</name>
    <dbReference type="NCBI Taxonomy" id="2070753"/>
    <lineage>
        <taxon>Eukaryota</taxon>
        <taxon>Fungi</taxon>
        <taxon>Dikarya</taxon>
        <taxon>Ascomycota</taxon>
        <taxon>Pezizomycotina</taxon>
        <taxon>Eurotiomycetes</taxon>
        <taxon>Eurotiomycetidae</taxon>
        <taxon>Eurotiales</taxon>
        <taxon>Aspergillaceae</taxon>
        <taxon>Aspergillus</taxon>
        <taxon>Aspergillus subgen. Polypaecilum</taxon>
    </lineage>
</organism>
<sequence length="104" mass="11931">MSYPTKEQVYSIFLDLRDPPNGTQKFFAQVDDNPQILKVWNTKASYYETGWCEAEKLLVPPGFKLEVIGGEDEVIVSQDGRAAVEMRLVDAWTKKGKPYEQHYS</sequence>
<accession>A0A3A2ZLD7</accession>
<gene>
    <name evidence="1" type="ORF">PHISCL_04276</name>
</gene>
<keyword evidence="2" id="KW-1185">Reference proteome</keyword>
<dbReference type="EMBL" id="MVGC01000123">
    <property type="protein sequence ID" value="RJE23380.1"/>
    <property type="molecule type" value="Genomic_DNA"/>
</dbReference>
<dbReference type="STRING" id="2070753.A0A3A2ZLD7"/>
<evidence type="ECO:0000313" key="2">
    <source>
        <dbReference type="Proteomes" id="UP000266188"/>
    </source>
</evidence>
<evidence type="ECO:0000313" key="1">
    <source>
        <dbReference type="EMBL" id="RJE23380.1"/>
    </source>
</evidence>
<proteinExistence type="predicted"/>
<dbReference type="AlphaFoldDB" id="A0A3A2ZLD7"/>
<dbReference type="OrthoDB" id="10264449at2759"/>
<comment type="caution">
    <text evidence="1">The sequence shown here is derived from an EMBL/GenBank/DDBJ whole genome shotgun (WGS) entry which is preliminary data.</text>
</comment>
<protein>
    <submittedName>
        <fullName evidence="1">Uncharacterized protein</fullName>
    </submittedName>
</protein>
<reference evidence="2" key="1">
    <citation type="submission" date="2017-02" db="EMBL/GenBank/DDBJ databases">
        <authorList>
            <person name="Tafer H."/>
            <person name="Lopandic K."/>
        </authorList>
    </citation>
    <scope>NUCLEOTIDE SEQUENCE [LARGE SCALE GENOMIC DNA]</scope>
    <source>
        <strain evidence="2">CBS 366.77</strain>
    </source>
</reference>
<dbReference type="Proteomes" id="UP000266188">
    <property type="component" value="Unassembled WGS sequence"/>
</dbReference>